<evidence type="ECO:0000256" key="4">
    <source>
        <dbReference type="ARBA" id="ARBA00023065"/>
    </source>
</evidence>
<dbReference type="InterPro" id="IPR000711">
    <property type="entry name" value="ATPase_OSCP/dsu"/>
</dbReference>
<sequence>MAKLVSKVYGDALFETAMEKELVDTLYEETSALLPILQDNPELFSVLGNPQIVKEEKVTLLHQVFSGKIAEELMGFLSIIVEKDRQNEMISILEYFIQRVKEFKKIGAAYVTSAVELGAEQKAALEKRLLETTGYVQFEMHYDVDASLLGGMVIRIGDRVVDSSIKTRLYELKKELSALQLA</sequence>
<dbReference type="EMBL" id="JBBMFJ010000023">
    <property type="protein sequence ID" value="MEQ2563714.1"/>
    <property type="molecule type" value="Genomic_DNA"/>
</dbReference>
<keyword evidence="7" id="KW-1003">Cell membrane</keyword>
<comment type="function">
    <text evidence="7">This protein is part of the stalk that links CF(0) to CF(1). It either transmits conformational changes from CF(0) to CF(1) or is implicated in proton conduction.</text>
</comment>
<evidence type="ECO:0000256" key="1">
    <source>
        <dbReference type="ARBA" id="ARBA00004370"/>
    </source>
</evidence>
<evidence type="ECO:0000256" key="2">
    <source>
        <dbReference type="ARBA" id="ARBA00022448"/>
    </source>
</evidence>
<gene>
    <name evidence="7 8" type="primary">atpH</name>
    <name evidence="8" type="ORF">WMO41_11160</name>
</gene>
<keyword evidence="6 7" id="KW-0066">ATP synthesis</keyword>
<proteinExistence type="inferred from homology"/>
<dbReference type="PANTHER" id="PTHR11910">
    <property type="entry name" value="ATP SYNTHASE DELTA CHAIN"/>
    <property type="match status" value="1"/>
</dbReference>
<evidence type="ECO:0000313" key="9">
    <source>
        <dbReference type="Proteomes" id="UP001437460"/>
    </source>
</evidence>
<comment type="subcellular location">
    <subcellularLocation>
        <location evidence="7">Cell membrane</location>
        <topology evidence="7">Peripheral membrane protein</topology>
    </subcellularLocation>
    <subcellularLocation>
        <location evidence="1">Membrane</location>
    </subcellularLocation>
</comment>
<comment type="function">
    <text evidence="7">F(1)F(0) ATP synthase produces ATP from ADP in the presence of a proton or sodium gradient. F-type ATPases consist of two structural domains, F(1) containing the extramembraneous catalytic core and F(0) containing the membrane proton channel, linked together by a central stalk and a peripheral stalk. During catalysis, ATP synthesis in the catalytic domain of F(1) is coupled via a rotary mechanism of the central stalk subunits to proton translocation.</text>
</comment>
<evidence type="ECO:0000313" key="8">
    <source>
        <dbReference type="EMBL" id="MEQ2563714.1"/>
    </source>
</evidence>
<keyword evidence="4 7" id="KW-0406">Ion transport</keyword>
<organism evidence="8 9">
    <name type="scientific">Ventrimonas faecis</name>
    <dbReference type="NCBI Taxonomy" id="3133170"/>
    <lineage>
        <taxon>Bacteria</taxon>
        <taxon>Bacillati</taxon>
        <taxon>Bacillota</taxon>
        <taxon>Clostridia</taxon>
        <taxon>Lachnospirales</taxon>
        <taxon>Lachnospiraceae</taxon>
        <taxon>Ventrimonas</taxon>
    </lineage>
</organism>
<dbReference type="Proteomes" id="UP001437460">
    <property type="component" value="Unassembled WGS sequence"/>
</dbReference>
<keyword evidence="7" id="KW-0139">CF(1)</keyword>
<comment type="similarity">
    <text evidence="7">Belongs to the ATPase delta chain family.</text>
</comment>
<dbReference type="Gene3D" id="1.10.520.20">
    <property type="entry name" value="N-terminal domain of the delta subunit of the F1F0-ATP synthase"/>
    <property type="match status" value="1"/>
</dbReference>
<keyword evidence="9" id="KW-1185">Reference proteome</keyword>
<dbReference type="Pfam" id="PF00213">
    <property type="entry name" value="OSCP"/>
    <property type="match status" value="1"/>
</dbReference>
<dbReference type="PRINTS" id="PR00125">
    <property type="entry name" value="ATPASEDELTA"/>
</dbReference>
<evidence type="ECO:0000256" key="5">
    <source>
        <dbReference type="ARBA" id="ARBA00023136"/>
    </source>
</evidence>
<dbReference type="InterPro" id="IPR026015">
    <property type="entry name" value="ATP_synth_OSCP/delta_N_sf"/>
</dbReference>
<dbReference type="HAMAP" id="MF_01416">
    <property type="entry name" value="ATP_synth_delta_bact"/>
    <property type="match status" value="1"/>
</dbReference>
<keyword evidence="2 7" id="KW-0813">Transport</keyword>
<keyword evidence="3 7" id="KW-0375">Hydrogen ion transport</keyword>
<accession>A0ABV1HNM5</accession>
<dbReference type="NCBIfam" id="TIGR01145">
    <property type="entry name" value="ATP_synt_delta"/>
    <property type="match status" value="1"/>
</dbReference>
<comment type="caution">
    <text evidence="8">The sequence shown here is derived from an EMBL/GenBank/DDBJ whole genome shotgun (WGS) entry which is preliminary data.</text>
</comment>
<protein>
    <recommendedName>
        <fullName evidence="7">ATP synthase subunit delta</fullName>
    </recommendedName>
    <alternativeName>
        <fullName evidence="7">ATP synthase F(1) sector subunit delta</fullName>
    </alternativeName>
    <alternativeName>
        <fullName evidence="7">F-type ATPase subunit delta</fullName>
        <shortName evidence="7">F-ATPase subunit delta</shortName>
    </alternativeName>
</protein>
<dbReference type="SUPFAM" id="SSF47928">
    <property type="entry name" value="N-terminal domain of the delta subunit of the F1F0-ATP synthase"/>
    <property type="match status" value="1"/>
</dbReference>
<keyword evidence="5 7" id="KW-0472">Membrane</keyword>
<evidence type="ECO:0000256" key="6">
    <source>
        <dbReference type="ARBA" id="ARBA00023310"/>
    </source>
</evidence>
<evidence type="ECO:0000256" key="3">
    <source>
        <dbReference type="ARBA" id="ARBA00022781"/>
    </source>
</evidence>
<evidence type="ECO:0000256" key="7">
    <source>
        <dbReference type="HAMAP-Rule" id="MF_01416"/>
    </source>
</evidence>
<reference evidence="8 9" key="1">
    <citation type="submission" date="2024-03" db="EMBL/GenBank/DDBJ databases">
        <title>Human intestinal bacterial collection.</title>
        <authorList>
            <person name="Pauvert C."/>
            <person name="Hitch T.C.A."/>
            <person name="Clavel T."/>
        </authorList>
    </citation>
    <scope>NUCLEOTIDE SEQUENCE [LARGE SCALE GENOMIC DNA]</scope>
    <source>
        <strain evidence="8 9">CLA-AP-H27</strain>
    </source>
</reference>
<dbReference type="RefSeq" id="WP_177291487.1">
    <property type="nucleotide sequence ID" value="NZ_JBBMFJ010000023.1"/>
</dbReference>
<name>A0ABV1HNM5_9FIRM</name>